<evidence type="ECO:0000313" key="4">
    <source>
        <dbReference type="Proteomes" id="UP000314986"/>
    </source>
</evidence>
<dbReference type="GeneTree" id="ENSGT00530000063688"/>
<reference evidence="3" key="4">
    <citation type="submission" date="2025-08" db="UniProtKB">
        <authorList>
            <consortium name="Ensembl"/>
        </authorList>
    </citation>
    <scope>IDENTIFICATION</scope>
</reference>
<evidence type="ECO:0000256" key="1">
    <source>
        <dbReference type="SAM" id="MobiDB-lite"/>
    </source>
</evidence>
<dbReference type="SMART" id="SM01300">
    <property type="entry name" value="PEHE"/>
    <property type="match status" value="1"/>
</dbReference>
<reference evidence="4" key="3">
    <citation type="journal article" date="2014" name="Nature">
        <title>Elephant shark genome provides unique insights into gnathostome evolution.</title>
        <authorList>
            <consortium name="International Elephant Shark Genome Sequencing Consortium"/>
            <person name="Venkatesh B."/>
            <person name="Lee A.P."/>
            <person name="Ravi V."/>
            <person name="Maurya A.K."/>
            <person name="Lian M.M."/>
            <person name="Swann J.B."/>
            <person name="Ohta Y."/>
            <person name="Flajnik M.F."/>
            <person name="Sutoh Y."/>
            <person name="Kasahara M."/>
            <person name="Hoon S."/>
            <person name="Gangu V."/>
            <person name="Roy S.W."/>
            <person name="Irimia M."/>
            <person name="Korzh V."/>
            <person name="Kondrychyn I."/>
            <person name="Lim Z.W."/>
            <person name="Tay B.H."/>
            <person name="Tohari S."/>
            <person name="Kong K.W."/>
            <person name="Ho S."/>
            <person name="Lorente-Galdos B."/>
            <person name="Quilez J."/>
            <person name="Marques-Bonet T."/>
            <person name="Raney B.J."/>
            <person name="Ingham P.W."/>
            <person name="Tay A."/>
            <person name="Hillier L.W."/>
            <person name="Minx P."/>
            <person name="Boehm T."/>
            <person name="Wilson R.K."/>
            <person name="Brenner S."/>
            <person name="Warren W.C."/>
        </authorList>
    </citation>
    <scope>NUCLEOTIDE SEQUENCE [LARGE SCALE GENOMIC DNA]</scope>
</reference>
<dbReference type="InParanoid" id="A0A4W3J0U3"/>
<feature type="region of interest" description="Disordered" evidence="1">
    <location>
        <begin position="158"/>
        <end position="178"/>
    </location>
</feature>
<name>A0A4W3J0U3_CALMI</name>
<dbReference type="RefSeq" id="XP_042192460.1">
    <property type="nucleotide sequence ID" value="XM_042336526.1"/>
</dbReference>
<feature type="region of interest" description="Disordered" evidence="1">
    <location>
        <begin position="924"/>
        <end position="943"/>
    </location>
</feature>
<dbReference type="Ensembl" id="ENSCMIT00000033736.1">
    <property type="protein sequence ID" value="ENSCMIP00000033231.1"/>
    <property type="gene ID" value="ENSCMIG00000014187.1"/>
</dbReference>
<feature type="region of interest" description="Disordered" evidence="1">
    <location>
        <begin position="484"/>
        <end position="503"/>
    </location>
</feature>
<dbReference type="AlphaFoldDB" id="A0A4W3J0U3"/>
<dbReference type="OrthoDB" id="6022640at2759"/>
<feature type="compositionally biased region" description="Polar residues" evidence="1">
    <location>
        <begin position="794"/>
        <end position="803"/>
    </location>
</feature>
<dbReference type="Gene3D" id="6.10.250.3170">
    <property type="match status" value="1"/>
</dbReference>
<dbReference type="InterPro" id="IPR029332">
    <property type="entry name" value="PEHE_dom"/>
</dbReference>
<dbReference type="PROSITE" id="PS52052">
    <property type="entry name" value="PEHE"/>
    <property type="match status" value="1"/>
</dbReference>
<evidence type="ECO:0000259" key="2">
    <source>
        <dbReference type="PROSITE" id="PS52052"/>
    </source>
</evidence>
<dbReference type="CTD" id="151050"/>
<organism evidence="3 4">
    <name type="scientific">Callorhinchus milii</name>
    <name type="common">Ghost shark</name>
    <dbReference type="NCBI Taxonomy" id="7868"/>
    <lineage>
        <taxon>Eukaryota</taxon>
        <taxon>Metazoa</taxon>
        <taxon>Chordata</taxon>
        <taxon>Craniata</taxon>
        <taxon>Vertebrata</taxon>
        <taxon>Chondrichthyes</taxon>
        <taxon>Holocephali</taxon>
        <taxon>Chimaeriformes</taxon>
        <taxon>Callorhinchidae</taxon>
        <taxon>Callorhinchus</taxon>
    </lineage>
</organism>
<sequence length="1071" mass="119907">MATMAPALTETATEGHGFQLSSSSLPSSSIELDTFVHKSDTATEQQKLNGDCETQSAWSQLTYPHTAHGLNTDAKDLKHLPYGSAIIHSSIPNNTALLTSTSSLLDILSLNYNLTSRKKLFNKDTPAILTKNNICYDRIKSTSASNVNKKYILPEANLSRNKNGTKDLRGQKNSPLKSKGMLSATSKMHLACDSASVNLYASGGTSATEQAEFRPSKINSTSSAPAVHIRQKGNLLNGARQSVLQRKEERLLSHSTSAREAEMNTQLLQCLGRQQELAKKASRLRKRLQEFQAKHVEYHVKHEMQKLVEYKHQSQEALHGSVRHLDDVFNSSENKPAVIAEIKPDNSGQTGLIPNLDNCELYKYTSYSKALLSHVEENVDSDATGSSSDGDSDSEEISLKRSVSESEWRWNMDRTGIASRWTWLQAQISELEYRIRQINDIYRHIRATKGMVILEESQPSKDILKKQKCLTEAGALLNATGDNKTSIEKKDSTPECNLEMSPSSPSLLLRNIDKQSAQLTESVNSLIPPLNLSPDSSPVSSKPCRRLDGIKCSILGGDESSSSNSSVSEERFSKKKHLDRTAQRLLSVDDTCASARTRPLRTWHKRRLFSSVYNGSRKATAMQCKCSWPTFCKICGFNMAIDSMTMTLEEQVALLDPCFHPVLSFHCDVPLNIHLQAVFYKEEWNNRPIPLFMNELKSSLSNNTPCKPHTCDDNLVLARCNGTKDSYAKVPKQHWNESPSAAKTPTEGLRKSFREIKKRHSNEKTAVVSKRHCGPENSSESPSASSMRHIQTPVPVQQTPCSSPIDISTPRSTPSHRPFSQMKDNLLRQKQQSEFCYDIDNIVIPMSLVATSKIEKLQYKEIITPSWRIVDMKPLHSREKELENTSDEAFASRHKNYEEREQARWFLWEQSRCHRRSNRISFSKNTDGHLTSPLPPASSDSENQFNPCSSVHCVSEITQSEETYYLSLEGVHDQMIECPWNCRTFPLSDKDIIALTQEDSIPCGPLQISKSCFASPSLDTAAYNLSSCVTPPSVPSPSTGQVNAGAIQEEIAQQGEYRVNHRSHITKKQWR</sequence>
<accession>A0A4W3J0U3</accession>
<dbReference type="Pfam" id="PF15275">
    <property type="entry name" value="PEHE"/>
    <property type="match status" value="1"/>
</dbReference>
<dbReference type="InterPro" id="IPR026180">
    <property type="entry name" value="NSL1"/>
</dbReference>
<dbReference type="PANTHER" id="PTHR22443:SF16">
    <property type="entry name" value="KAT8 REGULATORY NSL COMPLEX SUBUNIT 1-LIKE PROTEIN"/>
    <property type="match status" value="1"/>
</dbReference>
<proteinExistence type="predicted"/>
<dbReference type="Proteomes" id="UP000314986">
    <property type="component" value="Unassembled WGS sequence"/>
</dbReference>
<feature type="compositionally biased region" description="Low complexity" evidence="1">
    <location>
        <begin position="775"/>
        <end position="786"/>
    </location>
</feature>
<dbReference type="GO" id="GO:0035035">
    <property type="term" value="F:histone acetyltransferase binding"/>
    <property type="evidence" value="ECO:0007669"/>
    <property type="project" value="TreeGrafter"/>
</dbReference>
<feature type="region of interest" description="Disordered" evidence="1">
    <location>
        <begin position="1"/>
        <end position="24"/>
    </location>
</feature>
<feature type="domain" description="PEHE" evidence="2">
    <location>
        <begin position="861"/>
        <end position="980"/>
    </location>
</feature>
<reference evidence="3" key="5">
    <citation type="submission" date="2025-09" db="UniProtKB">
        <authorList>
            <consortium name="Ensembl"/>
        </authorList>
    </citation>
    <scope>IDENTIFICATION</scope>
</reference>
<dbReference type="GeneID" id="103182935"/>
<dbReference type="PANTHER" id="PTHR22443">
    <property type="entry name" value="NON-SPECIFIC LETHAL 1, ISOFORM M"/>
    <property type="match status" value="1"/>
</dbReference>
<dbReference type="OMA" id="NHRSHIT"/>
<protein>
    <recommendedName>
        <fullName evidence="2">PEHE domain-containing protein</fullName>
    </recommendedName>
</protein>
<feature type="region of interest" description="Disordered" evidence="1">
    <location>
        <begin position="757"/>
        <end position="803"/>
    </location>
</feature>
<keyword evidence="4" id="KW-1185">Reference proteome</keyword>
<reference evidence="4" key="2">
    <citation type="journal article" date="2007" name="PLoS Biol.">
        <title>Survey sequencing and comparative analysis of the elephant shark (Callorhinchus milii) genome.</title>
        <authorList>
            <person name="Venkatesh B."/>
            <person name="Kirkness E.F."/>
            <person name="Loh Y.H."/>
            <person name="Halpern A.L."/>
            <person name="Lee A.P."/>
            <person name="Johnson J."/>
            <person name="Dandona N."/>
            <person name="Viswanathan L.D."/>
            <person name="Tay A."/>
            <person name="Venter J.C."/>
            <person name="Strausberg R.L."/>
            <person name="Brenner S."/>
        </authorList>
    </citation>
    <scope>NUCLEOTIDE SEQUENCE [LARGE SCALE GENOMIC DNA]</scope>
</reference>
<feature type="region of interest" description="Disordered" evidence="1">
    <location>
        <begin position="380"/>
        <end position="399"/>
    </location>
</feature>
<evidence type="ECO:0000313" key="3">
    <source>
        <dbReference type="Ensembl" id="ENSCMIP00000033231.1"/>
    </source>
</evidence>
<reference evidence="4" key="1">
    <citation type="journal article" date="2006" name="Science">
        <title>Ancient noncoding elements conserved in the human genome.</title>
        <authorList>
            <person name="Venkatesh B."/>
            <person name="Kirkness E.F."/>
            <person name="Loh Y.H."/>
            <person name="Halpern A.L."/>
            <person name="Lee A.P."/>
            <person name="Johnson J."/>
            <person name="Dandona N."/>
            <person name="Viswanathan L.D."/>
            <person name="Tay A."/>
            <person name="Venter J.C."/>
            <person name="Strausberg R.L."/>
            <person name="Brenner S."/>
        </authorList>
    </citation>
    <scope>NUCLEOTIDE SEQUENCE [LARGE SCALE GENOMIC DNA]</scope>
</reference>
<dbReference type="GO" id="GO:0044545">
    <property type="term" value="C:NSL complex"/>
    <property type="evidence" value="ECO:0007669"/>
    <property type="project" value="TreeGrafter"/>
</dbReference>
<gene>
    <name evidence="3" type="primary">kansl1l</name>
</gene>
<dbReference type="STRING" id="7868.ENSCMIP00000033231"/>